<accession>A0AAN7JZF1</accession>
<evidence type="ECO:0000313" key="1">
    <source>
        <dbReference type="EMBL" id="KAK4755380.1"/>
    </source>
</evidence>
<dbReference type="EMBL" id="JAXIOK010000014">
    <property type="protein sequence ID" value="KAK4755380.1"/>
    <property type="molecule type" value="Genomic_DNA"/>
</dbReference>
<comment type="caution">
    <text evidence="1">The sequence shown here is derived from an EMBL/GenBank/DDBJ whole genome shotgun (WGS) entry which is preliminary data.</text>
</comment>
<organism evidence="1 2">
    <name type="scientific">Trapa incisa</name>
    <dbReference type="NCBI Taxonomy" id="236973"/>
    <lineage>
        <taxon>Eukaryota</taxon>
        <taxon>Viridiplantae</taxon>
        <taxon>Streptophyta</taxon>
        <taxon>Embryophyta</taxon>
        <taxon>Tracheophyta</taxon>
        <taxon>Spermatophyta</taxon>
        <taxon>Magnoliopsida</taxon>
        <taxon>eudicotyledons</taxon>
        <taxon>Gunneridae</taxon>
        <taxon>Pentapetalae</taxon>
        <taxon>rosids</taxon>
        <taxon>malvids</taxon>
        <taxon>Myrtales</taxon>
        <taxon>Lythraceae</taxon>
        <taxon>Trapa</taxon>
    </lineage>
</organism>
<keyword evidence="2" id="KW-1185">Reference proteome</keyword>
<dbReference type="Proteomes" id="UP001345219">
    <property type="component" value="Chromosome 8"/>
</dbReference>
<dbReference type="AlphaFoldDB" id="A0AAN7JZF1"/>
<gene>
    <name evidence="1" type="ORF">SAY87_009137</name>
</gene>
<protein>
    <submittedName>
        <fullName evidence="1">Uncharacterized protein</fullName>
    </submittedName>
</protein>
<evidence type="ECO:0000313" key="2">
    <source>
        <dbReference type="Proteomes" id="UP001345219"/>
    </source>
</evidence>
<proteinExistence type="predicted"/>
<sequence>MEMLRKLKKAARALTMTTIPEFCVYQTVDSRMPEFCVYQTVDSRTKDRYLEIHSIPWTWSMSLFS</sequence>
<name>A0AAN7JZF1_9MYRT</name>
<reference evidence="1 2" key="1">
    <citation type="journal article" date="2023" name="Hortic Res">
        <title>Pangenome of water caltrop reveals structural variations and asymmetric subgenome divergence after allopolyploidization.</title>
        <authorList>
            <person name="Zhang X."/>
            <person name="Chen Y."/>
            <person name="Wang L."/>
            <person name="Yuan Y."/>
            <person name="Fang M."/>
            <person name="Shi L."/>
            <person name="Lu R."/>
            <person name="Comes H.P."/>
            <person name="Ma Y."/>
            <person name="Chen Y."/>
            <person name="Huang G."/>
            <person name="Zhou Y."/>
            <person name="Zheng Z."/>
            <person name="Qiu Y."/>
        </authorList>
    </citation>
    <scope>NUCLEOTIDE SEQUENCE [LARGE SCALE GENOMIC DNA]</scope>
    <source>
        <tissue evidence="1">Roots</tissue>
    </source>
</reference>